<reference evidence="7" key="1">
    <citation type="submission" date="2018-02" db="EMBL/GenBank/DDBJ databases">
        <title>Genome sequence of Desulfocucumis palustris strain NAW-5.</title>
        <authorList>
            <person name="Watanabe M."/>
            <person name="Kojima H."/>
            <person name="Fukui M."/>
        </authorList>
    </citation>
    <scope>NUCLEOTIDE SEQUENCE [LARGE SCALE GENOMIC DNA]</scope>
    <source>
        <strain evidence="7">NAW-5</strain>
    </source>
</reference>
<dbReference type="NCBIfam" id="NF002586">
    <property type="entry name" value="PRK02237.1"/>
    <property type="match status" value="1"/>
</dbReference>
<dbReference type="PANTHER" id="PTHR36116:SF1">
    <property type="entry name" value="UPF0060 MEMBRANE PROTEIN YNFA"/>
    <property type="match status" value="1"/>
</dbReference>
<dbReference type="HAMAP" id="MF_00010">
    <property type="entry name" value="UPF0060"/>
    <property type="match status" value="1"/>
</dbReference>
<evidence type="ECO:0000256" key="4">
    <source>
        <dbReference type="ARBA" id="ARBA00023136"/>
    </source>
</evidence>
<keyword evidence="2 5" id="KW-0812">Transmembrane</keyword>
<feature type="transmembrane region" description="Helical" evidence="5">
    <location>
        <begin position="7"/>
        <end position="27"/>
    </location>
</feature>
<proteinExistence type="inferred from homology"/>
<feature type="transmembrane region" description="Helical" evidence="5">
    <location>
        <begin position="61"/>
        <end position="81"/>
    </location>
</feature>
<evidence type="ECO:0000256" key="3">
    <source>
        <dbReference type="ARBA" id="ARBA00022989"/>
    </source>
</evidence>
<dbReference type="RefSeq" id="WP_104373189.1">
    <property type="nucleotide sequence ID" value="NZ_BFAV01000157.1"/>
</dbReference>
<feature type="transmembrane region" description="Helical" evidence="5">
    <location>
        <begin position="87"/>
        <end position="107"/>
    </location>
</feature>
<evidence type="ECO:0000256" key="1">
    <source>
        <dbReference type="ARBA" id="ARBA00022475"/>
    </source>
</evidence>
<dbReference type="Pfam" id="PF02694">
    <property type="entry name" value="UPF0060"/>
    <property type="match status" value="1"/>
</dbReference>
<keyword evidence="1 5" id="KW-1003">Cell membrane</keyword>
<dbReference type="Proteomes" id="UP000239549">
    <property type="component" value="Unassembled WGS sequence"/>
</dbReference>
<feature type="transmembrane region" description="Helical" evidence="5">
    <location>
        <begin position="33"/>
        <end position="49"/>
    </location>
</feature>
<evidence type="ECO:0000256" key="2">
    <source>
        <dbReference type="ARBA" id="ARBA00022692"/>
    </source>
</evidence>
<comment type="similarity">
    <text evidence="5">Belongs to the UPF0060 family.</text>
</comment>
<keyword evidence="4 5" id="KW-0472">Membrane</keyword>
<evidence type="ECO:0000256" key="5">
    <source>
        <dbReference type="HAMAP-Rule" id="MF_00010"/>
    </source>
</evidence>
<gene>
    <name evidence="6" type="ORF">DCCM_4177</name>
</gene>
<evidence type="ECO:0000313" key="6">
    <source>
        <dbReference type="EMBL" id="GBF35054.1"/>
    </source>
</evidence>
<dbReference type="InterPro" id="IPR037185">
    <property type="entry name" value="EmrE-like"/>
</dbReference>
<keyword evidence="7" id="KW-1185">Reference proteome</keyword>
<name>A0A2L2XGD0_9FIRM</name>
<sequence>MVLRSVLLFILAGLAEIAGGYFIWIWLRYDAGIMFGLLGGIVLVFYGIIPTFQQFPAFGRIYAAYGGVFIVMSILWGWWIDNITPDFYDWLGTIVALTGTAVILWFPRKKAGKEVERQ</sequence>
<keyword evidence="3 5" id="KW-1133">Transmembrane helix</keyword>
<dbReference type="EMBL" id="BFAV01000157">
    <property type="protein sequence ID" value="GBF35054.1"/>
    <property type="molecule type" value="Genomic_DNA"/>
</dbReference>
<evidence type="ECO:0000313" key="7">
    <source>
        <dbReference type="Proteomes" id="UP000239549"/>
    </source>
</evidence>
<protein>
    <submittedName>
        <fullName evidence="6">Uncharacterized protein</fullName>
    </submittedName>
</protein>
<dbReference type="PANTHER" id="PTHR36116">
    <property type="entry name" value="UPF0060 MEMBRANE PROTEIN YNFA"/>
    <property type="match status" value="1"/>
</dbReference>
<organism evidence="6 7">
    <name type="scientific">Desulfocucumis palustris</name>
    <dbReference type="NCBI Taxonomy" id="1898651"/>
    <lineage>
        <taxon>Bacteria</taxon>
        <taxon>Bacillati</taxon>
        <taxon>Bacillota</taxon>
        <taxon>Clostridia</taxon>
        <taxon>Eubacteriales</taxon>
        <taxon>Desulfocucumaceae</taxon>
        <taxon>Desulfocucumis</taxon>
    </lineage>
</organism>
<comment type="subcellular location">
    <subcellularLocation>
        <location evidence="5">Cell membrane</location>
        <topology evidence="5">Multi-pass membrane protein</topology>
    </subcellularLocation>
</comment>
<dbReference type="SUPFAM" id="SSF103481">
    <property type="entry name" value="Multidrug resistance efflux transporter EmrE"/>
    <property type="match status" value="1"/>
</dbReference>
<accession>A0A2L2XGD0</accession>
<dbReference type="OrthoDB" id="123240at2"/>
<dbReference type="InterPro" id="IPR003844">
    <property type="entry name" value="UPF0060"/>
</dbReference>
<comment type="caution">
    <text evidence="6">The sequence shown here is derived from an EMBL/GenBank/DDBJ whole genome shotgun (WGS) entry which is preliminary data.</text>
</comment>
<dbReference type="AlphaFoldDB" id="A0A2L2XGD0"/>
<dbReference type="GO" id="GO:0005886">
    <property type="term" value="C:plasma membrane"/>
    <property type="evidence" value="ECO:0007669"/>
    <property type="project" value="UniProtKB-SubCell"/>
</dbReference>